<evidence type="ECO:0000313" key="2">
    <source>
        <dbReference type="EMBL" id="GMS83131.1"/>
    </source>
</evidence>
<evidence type="ECO:0000313" key="3">
    <source>
        <dbReference type="Proteomes" id="UP001432027"/>
    </source>
</evidence>
<comment type="caution">
    <text evidence="2">The sequence shown here is derived from an EMBL/GenBank/DDBJ whole genome shotgun (WGS) entry which is preliminary data.</text>
</comment>
<organism evidence="2 3">
    <name type="scientific">Pristionchus entomophagus</name>
    <dbReference type="NCBI Taxonomy" id="358040"/>
    <lineage>
        <taxon>Eukaryota</taxon>
        <taxon>Metazoa</taxon>
        <taxon>Ecdysozoa</taxon>
        <taxon>Nematoda</taxon>
        <taxon>Chromadorea</taxon>
        <taxon>Rhabditida</taxon>
        <taxon>Rhabditina</taxon>
        <taxon>Diplogasteromorpha</taxon>
        <taxon>Diplogasteroidea</taxon>
        <taxon>Neodiplogasteridae</taxon>
        <taxon>Pristionchus</taxon>
    </lineage>
</organism>
<protein>
    <submittedName>
        <fullName evidence="2">Uncharacterized protein</fullName>
    </submittedName>
</protein>
<feature type="non-terminal residue" evidence="2">
    <location>
        <position position="1"/>
    </location>
</feature>
<proteinExistence type="predicted"/>
<feature type="compositionally biased region" description="Low complexity" evidence="1">
    <location>
        <begin position="135"/>
        <end position="146"/>
    </location>
</feature>
<feature type="region of interest" description="Disordered" evidence="1">
    <location>
        <begin position="210"/>
        <end position="296"/>
    </location>
</feature>
<keyword evidence="3" id="KW-1185">Reference proteome</keyword>
<feature type="region of interest" description="Disordered" evidence="1">
    <location>
        <begin position="26"/>
        <end position="55"/>
    </location>
</feature>
<reference evidence="2" key="1">
    <citation type="submission" date="2023-10" db="EMBL/GenBank/DDBJ databases">
        <title>Genome assembly of Pristionchus species.</title>
        <authorList>
            <person name="Yoshida K."/>
            <person name="Sommer R.J."/>
        </authorList>
    </citation>
    <scope>NUCLEOTIDE SEQUENCE</scope>
    <source>
        <strain evidence="2">RS0144</strain>
    </source>
</reference>
<dbReference type="AlphaFoldDB" id="A0AAV5SIL6"/>
<sequence>KSTMLCVGESIPFDYRSMETGLISPMMSQHTESSGESSPEQPTARHAFPTDTDDTCSLLDGPTPVPSLSMIHDEDSHDFAQPDFQISTTLGGVYSDYYDRIREDADWNELGQMSYIPLYTNRTSHGSFSSDRMSSEGSVSPSLPSPIGEHLKTKRDSSSSVQFPIVAGAPQPFPEPFADRVTTRVKNFDRNGDGHRKPYTTTIMEPKAEYEYGSSSQDSLHHAGGGGDVFGGSQESLNGGYGGSRGSGAGSGYGRQDPRLHQQQMQHNGGGRMAASSNGRRQQHYSSNSGYGNNTYNDYGSSNGGYGYDQSGYDNWRAESFESTNKYGGPIISSRGGGGGHASHYTAAAAAAPAPSGPLPTAFSRANINDLKMFLNIFFTIFILQEQKNNLMANLARLCNQRSY</sequence>
<dbReference type="Proteomes" id="UP001432027">
    <property type="component" value="Unassembled WGS sequence"/>
</dbReference>
<accession>A0AAV5SIL6</accession>
<name>A0AAV5SIL6_9BILA</name>
<evidence type="ECO:0000256" key="1">
    <source>
        <dbReference type="SAM" id="MobiDB-lite"/>
    </source>
</evidence>
<gene>
    <name evidence="2" type="ORF">PENTCL1PPCAC_5306</name>
</gene>
<dbReference type="EMBL" id="BTSX01000002">
    <property type="protein sequence ID" value="GMS83131.1"/>
    <property type="molecule type" value="Genomic_DNA"/>
</dbReference>
<feature type="compositionally biased region" description="Polar residues" evidence="1">
    <location>
        <begin position="26"/>
        <end position="41"/>
    </location>
</feature>
<feature type="compositionally biased region" description="Gly residues" evidence="1">
    <location>
        <begin position="239"/>
        <end position="253"/>
    </location>
</feature>
<feature type="region of interest" description="Disordered" evidence="1">
    <location>
        <begin position="126"/>
        <end position="156"/>
    </location>
</feature>
<feature type="compositionally biased region" description="Low complexity" evidence="1">
    <location>
        <begin position="285"/>
        <end position="296"/>
    </location>
</feature>